<name>A0ABT4KTX5_9SPHI</name>
<protein>
    <recommendedName>
        <fullName evidence="4">DUF304 domain-containing protein</fullName>
    </recommendedName>
</protein>
<evidence type="ECO:0008006" key="4">
    <source>
        <dbReference type="Google" id="ProtNLM"/>
    </source>
</evidence>
<evidence type="ECO:0000313" key="3">
    <source>
        <dbReference type="Proteomes" id="UP001144341"/>
    </source>
</evidence>
<gene>
    <name evidence="2" type="ORF">O0931_03140</name>
</gene>
<reference evidence="2" key="1">
    <citation type="submission" date="2022-12" db="EMBL/GenBank/DDBJ databases">
        <title>Genome sequence of SJ11.</title>
        <authorList>
            <person name="Woo H."/>
        </authorList>
    </citation>
    <scope>NUCLEOTIDE SEQUENCE</scope>
    <source>
        <strain evidence="2">SJ11</strain>
    </source>
</reference>
<dbReference type="RefSeq" id="WP_269414093.1">
    <property type="nucleotide sequence ID" value="NZ_JAPWGL010000001.1"/>
</dbReference>
<evidence type="ECO:0000313" key="2">
    <source>
        <dbReference type="EMBL" id="MCZ4222284.1"/>
    </source>
</evidence>
<accession>A0ABT4KTX5</accession>
<feature type="transmembrane region" description="Helical" evidence="1">
    <location>
        <begin position="24"/>
        <end position="46"/>
    </location>
</feature>
<keyword evidence="1" id="KW-0472">Membrane</keyword>
<comment type="caution">
    <text evidence="2">The sequence shown here is derived from an EMBL/GenBank/DDBJ whole genome shotgun (WGS) entry which is preliminary data.</text>
</comment>
<dbReference type="EMBL" id="JAPWGL010000001">
    <property type="protein sequence ID" value="MCZ4222284.1"/>
    <property type="molecule type" value="Genomic_DNA"/>
</dbReference>
<keyword evidence="1" id="KW-1133">Transmembrane helix</keyword>
<evidence type="ECO:0000256" key="1">
    <source>
        <dbReference type="SAM" id="Phobius"/>
    </source>
</evidence>
<proteinExistence type="predicted"/>
<sequence length="162" mass="19148">MIITKVPLSENDLKLLSRAYRIRLWFGIIFGLPLILATTVMTYFIIQEILSRQFRAMVIFGIIFVLSIIYLTKRFVIPFYLNSCRNLSCKEKIVVETKITDIENRMTSKGLKFTIYTDYRIIDSWSVSVLKPELNFYEMFQGMNIKIHCLEHNKVDILYITK</sequence>
<keyword evidence="3" id="KW-1185">Reference proteome</keyword>
<feature type="transmembrane region" description="Helical" evidence="1">
    <location>
        <begin position="58"/>
        <end position="81"/>
    </location>
</feature>
<dbReference type="Proteomes" id="UP001144341">
    <property type="component" value="Unassembled WGS sequence"/>
</dbReference>
<keyword evidence="1" id="KW-0812">Transmembrane</keyword>
<organism evidence="2 3">
    <name type="scientific">Pedobacter rhodius</name>
    <dbReference type="NCBI Taxonomy" id="3004098"/>
    <lineage>
        <taxon>Bacteria</taxon>
        <taxon>Pseudomonadati</taxon>
        <taxon>Bacteroidota</taxon>
        <taxon>Sphingobacteriia</taxon>
        <taxon>Sphingobacteriales</taxon>
        <taxon>Sphingobacteriaceae</taxon>
        <taxon>Pedobacter</taxon>
    </lineage>
</organism>